<gene>
    <name evidence="1" type="ORF">B5F17_14145</name>
</gene>
<dbReference type="EMBL" id="NFKK01000033">
    <property type="protein sequence ID" value="OUP50049.1"/>
    <property type="molecule type" value="Genomic_DNA"/>
</dbReference>
<organism evidence="1 2">
    <name type="scientific">Butyricicoccus pullicaecorum</name>
    <dbReference type="NCBI Taxonomy" id="501571"/>
    <lineage>
        <taxon>Bacteria</taxon>
        <taxon>Bacillati</taxon>
        <taxon>Bacillota</taxon>
        <taxon>Clostridia</taxon>
        <taxon>Eubacteriales</taxon>
        <taxon>Butyricicoccaceae</taxon>
        <taxon>Butyricicoccus</taxon>
    </lineage>
</organism>
<proteinExistence type="predicted"/>
<reference evidence="2" key="1">
    <citation type="submission" date="2017-04" db="EMBL/GenBank/DDBJ databases">
        <title>Function of individual gut microbiota members based on whole genome sequencing of pure cultures obtained from chicken caecum.</title>
        <authorList>
            <person name="Medvecky M."/>
            <person name="Cejkova D."/>
            <person name="Polansky O."/>
            <person name="Karasova D."/>
            <person name="Kubasova T."/>
            <person name="Cizek A."/>
            <person name="Rychlik I."/>
        </authorList>
    </citation>
    <scope>NUCLEOTIDE SEQUENCE [LARGE SCALE GENOMIC DNA]</scope>
    <source>
        <strain evidence="2">An180</strain>
    </source>
</reference>
<name>A0A1Y4L3Q0_9FIRM</name>
<accession>A0A1Y4L3Q0</accession>
<evidence type="ECO:0000313" key="2">
    <source>
        <dbReference type="Proteomes" id="UP000195897"/>
    </source>
</evidence>
<sequence length="146" mass="16671">MLMRMTSDDPKYIASHLNIFFTQDGEGYVRSGGTDNQDIEMMDWIQAAAKNIRAELCSEDDEGLCDELYDNLQYGVECSEGVIAYLYLAVLQAIEMRGRLKDIEDILGDVYDLDRLRELVQADREGRCVVLPCKLHDKVFFIENGC</sequence>
<evidence type="ECO:0000313" key="1">
    <source>
        <dbReference type="EMBL" id="OUP50049.1"/>
    </source>
</evidence>
<comment type="caution">
    <text evidence="1">The sequence shown here is derived from an EMBL/GenBank/DDBJ whole genome shotgun (WGS) entry which is preliminary data.</text>
</comment>
<dbReference type="RefSeq" id="WP_143287757.1">
    <property type="nucleotide sequence ID" value="NZ_NFKK01000033.1"/>
</dbReference>
<dbReference type="Proteomes" id="UP000195897">
    <property type="component" value="Unassembled WGS sequence"/>
</dbReference>
<dbReference type="AlphaFoldDB" id="A0A1Y4L3Q0"/>
<feature type="non-terminal residue" evidence="1">
    <location>
        <position position="146"/>
    </location>
</feature>
<protein>
    <submittedName>
        <fullName evidence="1">Uncharacterized protein</fullName>
    </submittedName>
</protein>